<feature type="chain" id="PRO_5040950020" description="tRNA selenocysteine-associated protein 1" evidence="5">
    <location>
        <begin position="18"/>
        <end position="337"/>
    </location>
</feature>
<feature type="domain" description="RRM" evidence="6">
    <location>
        <begin position="146"/>
        <end position="225"/>
    </location>
</feature>
<organism evidence="7 8">
    <name type="scientific">Biomphalaria glabrata</name>
    <name type="common">Bloodfluke planorb</name>
    <name type="synonym">Freshwater snail</name>
    <dbReference type="NCBI Taxonomy" id="6526"/>
    <lineage>
        <taxon>Eukaryota</taxon>
        <taxon>Metazoa</taxon>
        <taxon>Spiralia</taxon>
        <taxon>Lophotrochozoa</taxon>
        <taxon>Mollusca</taxon>
        <taxon>Gastropoda</taxon>
        <taxon>Heterobranchia</taxon>
        <taxon>Euthyneura</taxon>
        <taxon>Panpulmonata</taxon>
        <taxon>Hygrophila</taxon>
        <taxon>Lymnaeoidea</taxon>
        <taxon>Planorbidae</taxon>
        <taxon>Biomphalaria</taxon>
    </lineage>
</organism>
<dbReference type="PANTHER" id="PTHR37457">
    <property type="entry name" value="TRNA SELENOCYSTEINE 1-ASSOCIATED PROTEIN 1-RELATED"/>
    <property type="match status" value="1"/>
</dbReference>
<feature type="compositionally biased region" description="Polar residues" evidence="4">
    <location>
        <begin position="270"/>
        <end position="285"/>
    </location>
</feature>
<evidence type="ECO:0000256" key="5">
    <source>
        <dbReference type="SAM" id="SignalP"/>
    </source>
</evidence>
<dbReference type="InterPro" id="IPR040434">
    <property type="entry name" value="TSAP1"/>
</dbReference>
<comment type="similarity">
    <text evidence="1">Belongs to the RRM TRSPAP family.</text>
</comment>
<sequence length="337" mass="38030">MFTYISFVLLFIVNVSTESTIKSNVTGFLITCLNQLTRVALLEMFNTALSRSLWMGDLDDDIDEQCIINAFAQVGEVVVNVKMMNNAKDASSQKPGNYCFIEFPDVECAQRVLHRLNGKCMPGKSGKRFKLNPASFGREHELLPEFSLYVGDLSWNIDDYDLFSFFQKRYKSVRGAKVVLDQNGKSKGFGFIRFSEESDQQRALIEMQHMTGLGRRPIKVSLASIKKPTETSGIPPSFSSNHGAYYAGHYSWGGYSYHYNQPFSQPSDYVSGSVYSDQNNSSTSPIEDDSEVLEDPGLEINVGKENREFIESSESFFLSLEKSRWQPLDNIMSEIPS</sequence>
<dbReference type="OMA" id="YDMNGYV"/>
<dbReference type="InterPro" id="IPR041085">
    <property type="entry name" value="TSAP1_C"/>
</dbReference>
<dbReference type="InterPro" id="IPR012677">
    <property type="entry name" value="Nucleotide-bd_a/b_plait_sf"/>
</dbReference>
<keyword evidence="3" id="KW-0694">RNA-binding</keyword>
<accession>A0A9W3AD93</accession>
<evidence type="ECO:0000256" key="1">
    <source>
        <dbReference type="ARBA" id="ARBA00008920"/>
    </source>
</evidence>
<dbReference type="InterPro" id="IPR035979">
    <property type="entry name" value="RBD_domain_sf"/>
</dbReference>
<dbReference type="Pfam" id="PF17654">
    <property type="entry name" value="Trnau1ap"/>
    <property type="match status" value="1"/>
</dbReference>
<feature type="signal peptide" evidence="5">
    <location>
        <begin position="1"/>
        <end position="17"/>
    </location>
</feature>
<dbReference type="GeneID" id="106064357"/>
<dbReference type="PROSITE" id="PS50102">
    <property type="entry name" value="RRM"/>
    <property type="match status" value="2"/>
</dbReference>
<reference evidence="8" key="1">
    <citation type="submission" date="2025-08" db="UniProtKB">
        <authorList>
            <consortium name="RefSeq"/>
        </authorList>
    </citation>
    <scope>IDENTIFICATION</scope>
</reference>
<dbReference type="FunFam" id="3.30.70.330:FF:000159">
    <property type="entry name" value="tRNA selenocysteine 1-associated protein 1"/>
    <property type="match status" value="1"/>
</dbReference>
<proteinExistence type="inferred from homology"/>
<keyword evidence="5" id="KW-0732">Signal</keyword>
<dbReference type="SUPFAM" id="SSF54928">
    <property type="entry name" value="RNA-binding domain, RBD"/>
    <property type="match status" value="2"/>
</dbReference>
<dbReference type="GO" id="GO:0003723">
    <property type="term" value="F:RNA binding"/>
    <property type="evidence" value="ECO:0007669"/>
    <property type="project" value="UniProtKB-UniRule"/>
</dbReference>
<gene>
    <name evidence="8" type="primary">LOC106064357</name>
</gene>
<dbReference type="Gene3D" id="3.30.70.330">
    <property type="match status" value="2"/>
</dbReference>
<evidence type="ECO:0000313" key="7">
    <source>
        <dbReference type="Proteomes" id="UP001165740"/>
    </source>
</evidence>
<evidence type="ECO:0000256" key="2">
    <source>
        <dbReference type="ARBA" id="ARBA00033477"/>
    </source>
</evidence>
<name>A0A9W3AD93_BIOGL</name>
<protein>
    <recommendedName>
        <fullName evidence="2">tRNA selenocysteine-associated protein 1</fullName>
    </recommendedName>
</protein>
<dbReference type="CDD" id="cd12345">
    <property type="entry name" value="RRM2_SECp43_like"/>
    <property type="match status" value="1"/>
</dbReference>
<evidence type="ECO:0000256" key="3">
    <source>
        <dbReference type="PROSITE-ProRule" id="PRU00176"/>
    </source>
</evidence>
<evidence type="ECO:0000313" key="8">
    <source>
        <dbReference type="RefSeq" id="XP_055885262.1"/>
    </source>
</evidence>
<evidence type="ECO:0000256" key="4">
    <source>
        <dbReference type="SAM" id="MobiDB-lite"/>
    </source>
</evidence>
<dbReference type="AlphaFoldDB" id="A0A9W3AD93"/>
<dbReference type="Pfam" id="PF00076">
    <property type="entry name" value="RRM_1"/>
    <property type="match status" value="2"/>
</dbReference>
<dbReference type="SMART" id="SM00360">
    <property type="entry name" value="RRM"/>
    <property type="match status" value="2"/>
</dbReference>
<dbReference type="Proteomes" id="UP001165740">
    <property type="component" value="Chromosome 5"/>
</dbReference>
<dbReference type="RefSeq" id="XP_055885262.1">
    <property type="nucleotide sequence ID" value="XM_056029287.1"/>
</dbReference>
<dbReference type="PANTHER" id="PTHR37457:SF3">
    <property type="entry name" value="TRNA SELENOCYSTEINE-ASSOCIATED PROTEIN 1"/>
    <property type="match status" value="1"/>
</dbReference>
<evidence type="ECO:0000259" key="6">
    <source>
        <dbReference type="PROSITE" id="PS50102"/>
    </source>
</evidence>
<dbReference type="InterPro" id="IPR000504">
    <property type="entry name" value="RRM_dom"/>
</dbReference>
<feature type="domain" description="RRM" evidence="6">
    <location>
        <begin position="51"/>
        <end position="136"/>
    </location>
</feature>
<keyword evidence="7" id="KW-1185">Reference proteome</keyword>
<feature type="region of interest" description="Disordered" evidence="4">
    <location>
        <begin position="270"/>
        <end position="290"/>
    </location>
</feature>
<dbReference type="OrthoDB" id="446113at2759"/>